<keyword evidence="2" id="KW-1185">Reference proteome</keyword>
<name>A0A0N4YLL0_NIPBR</name>
<dbReference type="Proteomes" id="UP000271162">
    <property type="component" value="Unassembled WGS sequence"/>
</dbReference>
<evidence type="ECO:0000313" key="2">
    <source>
        <dbReference type="Proteomes" id="UP000271162"/>
    </source>
</evidence>
<dbReference type="STRING" id="27835.A0A0N4YLL0"/>
<dbReference type="EMBL" id="UYSL01023123">
    <property type="protein sequence ID" value="VDL81726.1"/>
    <property type="molecule type" value="Genomic_DNA"/>
</dbReference>
<sequence length="88" mass="9942">MADVQALKAKISSACVLLRSNEASVEGLRQAFEFPQEKAQCQEFIRNKTADLNYLTRGISQGKELLEKYIKDAIERITGVPNKKTRKN</sequence>
<dbReference type="WBParaSite" id="NBR_0001800401-mRNA-1">
    <property type="protein sequence ID" value="NBR_0001800401-mRNA-1"/>
    <property type="gene ID" value="NBR_0001800401"/>
</dbReference>
<reference evidence="1 2" key="2">
    <citation type="submission" date="2018-11" db="EMBL/GenBank/DDBJ databases">
        <authorList>
            <consortium name="Pathogen Informatics"/>
        </authorList>
    </citation>
    <scope>NUCLEOTIDE SEQUENCE [LARGE SCALE GENOMIC DNA]</scope>
</reference>
<accession>A0A0N4YLL0</accession>
<reference evidence="3" key="1">
    <citation type="submission" date="2017-02" db="UniProtKB">
        <authorList>
            <consortium name="WormBaseParasite"/>
        </authorList>
    </citation>
    <scope>IDENTIFICATION</scope>
</reference>
<gene>
    <name evidence="1" type="ORF">NBR_LOCUS18005</name>
</gene>
<evidence type="ECO:0000313" key="1">
    <source>
        <dbReference type="EMBL" id="VDL81726.1"/>
    </source>
</evidence>
<protein>
    <submittedName>
        <fullName evidence="3">HEPN domain-containing protein</fullName>
    </submittedName>
</protein>
<organism evidence="3">
    <name type="scientific">Nippostrongylus brasiliensis</name>
    <name type="common">Rat hookworm</name>
    <dbReference type="NCBI Taxonomy" id="27835"/>
    <lineage>
        <taxon>Eukaryota</taxon>
        <taxon>Metazoa</taxon>
        <taxon>Ecdysozoa</taxon>
        <taxon>Nematoda</taxon>
        <taxon>Chromadorea</taxon>
        <taxon>Rhabditida</taxon>
        <taxon>Rhabditina</taxon>
        <taxon>Rhabditomorpha</taxon>
        <taxon>Strongyloidea</taxon>
        <taxon>Heligmosomidae</taxon>
        <taxon>Nippostrongylus</taxon>
    </lineage>
</organism>
<dbReference type="AlphaFoldDB" id="A0A0N4YLL0"/>
<evidence type="ECO:0000313" key="3">
    <source>
        <dbReference type="WBParaSite" id="NBR_0001800401-mRNA-1"/>
    </source>
</evidence>
<proteinExistence type="predicted"/>
<dbReference type="OMA" id="EITHVCV"/>